<organism evidence="11 12">
    <name type="scientific">[Eubacterium] hominis</name>
    <dbReference type="NCBI Taxonomy" id="2764325"/>
    <lineage>
        <taxon>Bacteria</taxon>
        <taxon>Bacillati</taxon>
        <taxon>Bacillota</taxon>
        <taxon>Erysipelotrichia</taxon>
        <taxon>Erysipelotrichales</taxon>
        <taxon>Erysipelotrichaceae</taxon>
        <taxon>Amedibacillus</taxon>
    </lineage>
</organism>
<evidence type="ECO:0000256" key="3">
    <source>
        <dbReference type="ARBA" id="ARBA00022679"/>
    </source>
</evidence>
<dbReference type="PANTHER" id="PTHR34388">
    <property type="entry name" value="DNA POLYMERASE III SUBUNIT DELTA"/>
    <property type="match status" value="1"/>
</dbReference>
<evidence type="ECO:0000256" key="5">
    <source>
        <dbReference type="ARBA" id="ARBA00022705"/>
    </source>
</evidence>
<evidence type="ECO:0000256" key="1">
    <source>
        <dbReference type="ARBA" id="ARBA00012417"/>
    </source>
</evidence>
<dbReference type="InterPro" id="IPR010372">
    <property type="entry name" value="DNA_pol3_delta_N"/>
</dbReference>
<keyword evidence="6" id="KW-0239">DNA-directed DNA polymerase</keyword>
<dbReference type="AlphaFoldDB" id="A0A7G9GLY8"/>
<dbReference type="GO" id="GO:0009360">
    <property type="term" value="C:DNA polymerase III complex"/>
    <property type="evidence" value="ECO:0007669"/>
    <property type="project" value="InterPro"/>
</dbReference>
<keyword evidence="12" id="KW-1185">Reference proteome</keyword>
<name>A0A7G9GLY8_9FIRM</name>
<keyword evidence="5" id="KW-0235">DNA replication</keyword>
<comment type="similarity">
    <text evidence="7">Belongs to the DNA polymerase HolA subunit family.</text>
</comment>
<dbReference type="KEGG" id="ehn:H9Q80_16485"/>
<comment type="catalytic activity">
    <reaction evidence="8">
        <text>DNA(n) + a 2'-deoxyribonucleoside 5'-triphosphate = DNA(n+1) + diphosphate</text>
        <dbReference type="Rhea" id="RHEA:22508"/>
        <dbReference type="Rhea" id="RHEA-COMP:17339"/>
        <dbReference type="Rhea" id="RHEA-COMP:17340"/>
        <dbReference type="ChEBI" id="CHEBI:33019"/>
        <dbReference type="ChEBI" id="CHEBI:61560"/>
        <dbReference type="ChEBI" id="CHEBI:173112"/>
        <dbReference type="EC" id="2.7.7.7"/>
    </reaction>
</comment>
<dbReference type="GO" id="GO:0003887">
    <property type="term" value="F:DNA-directed DNA polymerase activity"/>
    <property type="evidence" value="ECO:0007669"/>
    <property type="project" value="UniProtKB-KW"/>
</dbReference>
<dbReference type="RefSeq" id="WP_117454619.1">
    <property type="nucleotide sequence ID" value="NZ_CP060636.1"/>
</dbReference>
<evidence type="ECO:0000259" key="10">
    <source>
        <dbReference type="Pfam" id="PF21694"/>
    </source>
</evidence>
<sequence>MNYVLYGEEQYELESALSRILKQHHIEKDDLNMITYDALQSDMQTIMEDATTIPFFAEQKVILVRNANFLSTVNDTDMDISLLDKYLDAPMESTILIFTGSFEKMDARKKIVKKMQKTCKVLQFHRLDALGKQNYIREEIKRRNLSVEPNAFLELDQRLPLDIRSIKAEMEKLELFGGVIDVSVVEQLVNRPLEDDVFQLVNAVVDRDLKKAFSLWYDLCVLNKDAIYLTALLAGQFRFLYQVKVLMDQGAGKDMIVSKLGAHPYRVQITMQNARKLSTPYLLHILSKLAVLDQKMKGGQLDKKLGFEMFLLELQGDRI</sequence>
<evidence type="ECO:0000256" key="4">
    <source>
        <dbReference type="ARBA" id="ARBA00022695"/>
    </source>
</evidence>
<proteinExistence type="inferred from homology"/>
<dbReference type="EC" id="2.7.7.7" evidence="1"/>
<reference evidence="11 12" key="1">
    <citation type="submission" date="2020-08" db="EMBL/GenBank/DDBJ databases">
        <authorList>
            <person name="Liu C."/>
            <person name="Sun Q."/>
        </authorList>
    </citation>
    <scope>NUCLEOTIDE SEQUENCE [LARGE SCALE GENOMIC DNA]</scope>
    <source>
        <strain evidence="11 12">NSJ-61</strain>
    </source>
</reference>
<evidence type="ECO:0000256" key="2">
    <source>
        <dbReference type="ARBA" id="ARBA00017703"/>
    </source>
</evidence>
<evidence type="ECO:0000259" key="9">
    <source>
        <dbReference type="Pfam" id="PF06144"/>
    </source>
</evidence>
<keyword evidence="3 11" id="KW-0808">Transferase</keyword>
<dbReference type="Pfam" id="PF21694">
    <property type="entry name" value="DNA_pol3_delta_C"/>
    <property type="match status" value="1"/>
</dbReference>
<dbReference type="Gene3D" id="1.20.272.10">
    <property type="match status" value="1"/>
</dbReference>
<dbReference type="NCBIfam" id="TIGR01128">
    <property type="entry name" value="holA"/>
    <property type="match status" value="1"/>
</dbReference>
<dbReference type="InterPro" id="IPR008921">
    <property type="entry name" value="DNA_pol3_clamp-load_cplx_C"/>
</dbReference>
<dbReference type="InterPro" id="IPR027417">
    <property type="entry name" value="P-loop_NTPase"/>
</dbReference>
<evidence type="ECO:0000256" key="6">
    <source>
        <dbReference type="ARBA" id="ARBA00022932"/>
    </source>
</evidence>
<evidence type="ECO:0000256" key="8">
    <source>
        <dbReference type="ARBA" id="ARBA00049244"/>
    </source>
</evidence>
<dbReference type="SUPFAM" id="SSF48019">
    <property type="entry name" value="post-AAA+ oligomerization domain-like"/>
    <property type="match status" value="1"/>
</dbReference>
<dbReference type="Gene3D" id="3.40.50.300">
    <property type="entry name" value="P-loop containing nucleotide triphosphate hydrolases"/>
    <property type="match status" value="1"/>
</dbReference>
<feature type="domain" description="DNA polymerase III delta subunit-like C-terminal" evidence="10">
    <location>
        <begin position="194"/>
        <end position="314"/>
    </location>
</feature>
<evidence type="ECO:0000313" key="12">
    <source>
        <dbReference type="Proteomes" id="UP000515856"/>
    </source>
</evidence>
<accession>A0A7G9GLY8</accession>
<dbReference type="Pfam" id="PF06144">
    <property type="entry name" value="DNA_pol3_delta"/>
    <property type="match status" value="1"/>
</dbReference>
<dbReference type="Proteomes" id="UP000515856">
    <property type="component" value="Chromosome"/>
</dbReference>
<gene>
    <name evidence="11" type="primary">holA</name>
    <name evidence="11" type="ORF">H9Q80_16485</name>
</gene>
<feature type="domain" description="DNA polymerase III delta N-terminal" evidence="9">
    <location>
        <begin position="3"/>
        <end position="123"/>
    </location>
</feature>
<dbReference type="InterPro" id="IPR048466">
    <property type="entry name" value="DNA_pol3_delta-like_C"/>
</dbReference>
<keyword evidence="4 11" id="KW-0548">Nucleotidyltransferase</keyword>
<dbReference type="GO" id="GO:0006261">
    <property type="term" value="P:DNA-templated DNA replication"/>
    <property type="evidence" value="ECO:0007669"/>
    <property type="project" value="TreeGrafter"/>
</dbReference>
<dbReference type="GO" id="GO:0003677">
    <property type="term" value="F:DNA binding"/>
    <property type="evidence" value="ECO:0007669"/>
    <property type="project" value="InterPro"/>
</dbReference>
<dbReference type="InterPro" id="IPR005790">
    <property type="entry name" value="DNA_polIII_delta"/>
</dbReference>
<dbReference type="EMBL" id="CP060636">
    <property type="protein sequence ID" value="QNM11820.1"/>
    <property type="molecule type" value="Genomic_DNA"/>
</dbReference>
<dbReference type="PANTHER" id="PTHR34388:SF1">
    <property type="entry name" value="DNA POLYMERASE III SUBUNIT DELTA"/>
    <property type="match status" value="1"/>
</dbReference>
<evidence type="ECO:0000313" key="11">
    <source>
        <dbReference type="EMBL" id="QNM11820.1"/>
    </source>
</evidence>
<evidence type="ECO:0000256" key="7">
    <source>
        <dbReference type="ARBA" id="ARBA00034754"/>
    </source>
</evidence>
<protein>
    <recommendedName>
        <fullName evidence="2">DNA polymerase III subunit delta</fullName>
        <ecNumber evidence="1">2.7.7.7</ecNumber>
    </recommendedName>
</protein>
<dbReference type="SUPFAM" id="SSF52540">
    <property type="entry name" value="P-loop containing nucleoside triphosphate hydrolases"/>
    <property type="match status" value="1"/>
</dbReference>